<accession>A0A381Y3Z4</accession>
<evidence type="ECO:0000313" key="1">
    <source>
        <dbReference type="EMBL" id="SVA71183.1"/>
    </source>
</evidence>
<dbReference type="EMBL" id="UINC01017237">
    <property type="protein sequence ID" value="SVA71183.1"/>
    <property type="molecule type" value="Genomic_DNA"/>
</dbReference>
<gene>
    <name evidence="1" type="ORF">METZ01_LOCUS124037</name>
</gene>
<evidence type="ECO:0008006" key="2">
    <source>
        <dbReference type="Google" id="ProtNLM"/>
    </source>
</evidence>
<protein>
    <recommendedName>
        <fullName evidence="2">Response regulatory domain-containing protein</fullName>
    </recommendedName>
</protein>
<feature type="non-terminal residue" evidence="1">
    <location>
        <position position="1"/>
    </location>
</feature>
<sequence>VVIVDLDEVDQKPMDLVRKLVSESSEMSVVGCAGRVSKGLMDEAKEAGCRWVFPKSSLVRNLPAVVESGG</sequence>
<organism evidence="1">
    <name type="scientific">marine metagenome</name>
    <dbReference type="NCBI Taxonomy" id="408172"/>
    <lineage>
        <taxon>unclassified sequences</taxon>
        <taxon>metagenomes</taxon>
        <taxon>ecological metagenomes</taxon>
    </lineage>
</organism>
<name>A0A381Y3Z4_9ZZZZ</name>
<dbReference type="AlphaFoldDB" id="A0A381Y3Z4"/>
<reference evidence="1" key="1">
    <citation type="submission" date="2018-05" db="EMBL/GenBank/DDBJ databases">
        <authorList>
            <person name="Lanie J.A."/>
            <person name="Ng W.-L."/>
            <person name="Kazmierczak K.M."/>
            <person name="Andrzejewski T.M."/>
            <person name="Davidsen T.M."/>
            <person name="Wayne K.J."/>
            <person name="Tettelin H."/>
            <person name="Glass J.I."/>
            <person name="Rusch D."/>
            <person name="Podicherti R."/>
            <person name="Tsui H.-C.T."/>
            <person name="Winkler M.E."/>
        </authorList>
    </citation>
    <scope>NUCLEOTIDE SEQUENCE</scope>
</reference>
<proteinExistence type="predicted"/>